<comment type="caution">
    <text evidence="4">The sequence shown here is derived from an EMBL/GenBank/DDBJ whole genome shotgun (WGS) entry which is preliminary data.</text>
</comment>
<evidence type="ECO:0000256" key="2">
    <source>
        <dbReference type="ARBA" id="ARBA00022679"/>
    </source>
</evidence>
<dbReference type="PANTHER" id="PTHR43191">
    <property type="entry name" value="RRNA METHYLTRANSFERASE 3"/>
    <property type="match status" value="1"/>
</dbReference>
<dbReference type="GO" id="GO:0008168">
    <property type="term" value="F:methyltransferase activity"/>
    <property type="evidence" value="ECO:0007669"/>
    <property type="project" value="UniProtKB-KW"/>
</dbReference>
<accession>A0ABS5QM50</accession>
<dbReference type="SUPFAM" id="SSF75217">
    <property type="entry name" value="alpha/beta knot"/>
    <property type="match status" value="1"/>
</dbReference>
<evidence type="ECO:0000256" key="1">
    <source>
        <dbReference type="ARBA" id="ARBA00022603"/>
    </source>
</evidence>
<dbReference type="Pfam" id="PF00588">
    <property type="entry name" value="SpoU_methylase"/>
    <property type="match status" value="1"/>
</dbReference>
<dbReference type="RefSeq" id="WP_213349637.1">
    <property type="nucleotide sequence ID" value="NZ_JAEDAM010000059.1"/>
</dbReference>
<sequence>MPALILENIRSSYNVGNIIRTADAFNFDIIISGYTPSPKNKTSICKTSLGAEKNVKIYEFYNTKKAILFAKEKYKYLIASEINKSAKSLNNFDIKNKNDLAIVLGNEVNGVLQETLSFVDEIIYIPMFGIKESLNVGQASSILMWEYYKKYL</sequence>
<dbReference type="Gene3D" id="3.40.1280.10">
    <property type="match status" value="1"/>
</dbReference>
<gene>
    <name evidence="4" type="ORF">VAMP_211n72</name>
</gene>
<dbReference type="EMBL" id="JAEDAM010000059">
    <property type="protein sequence ID" value="MBS8122242.1"/>
    <property type="molecule type" value="Genomic_DNA"/>
</dbReference>
<reference evidence="4 5" key="1">
    <citation type="journal article" date="2021" name="Nat. Commun.">
        <title>Reductive evolution and unique predatory mode in the CPR bacterium Vampirococcus lugosii.</title>
        <authorList>
            <person name="Moreira D."/>
            <person name="Zivanovic Y."/>
            <person name="Lopez-Archilla A.I."/>
            <person name="Iniesto M."/>
            <person name="Lopez-Garcia P."/>
        </authorList>
    </citation>
    <scope>NUCLEOTIDE SEQUENCE [LARGE SCALE GENOMIC DNA]</scope>
    <source>
        <strain evidence="4">Chiprana</strain>
    </source>
</reference>
<protein>
    <submittedName>
        <fullName evidence="4">tRNA/rRNA methyltransferase SpoU</fullName>
    </submittedName>
</protein>
<keyword evidence="1 4" id="KW-0489">Methyltransferase</keyword>
<dbReference type="InterPro" id="IPR001537">
    <property type="entry name" value="SpoU_MeTrfase"/>
</dbReference>
<dbReference type="Proteomes" id="UP000680365">
    <property type="component" value="Unassembled WGS sequence"/>
</dbReference>
<organism evidence="4 5">
    <name type="scientific">Candidatus Vampirococcus lugosii</name>
    <dbReference type="NCBI Taxonomy" id="2789015"/>
    <lineage>
        <taxon>Bacteria</taxon>
        <taxon>Candidatus Absconditibacteriota</taxon>
        <taxon>Vampirococcus</taxon>
    </lineage>
</organism>
<feature type="domain" description="tRNA/rRNA methyltransferase SpoU type" evidence="3">
    <location>
        <begin position="3"/>
        <end position="145"/>
    </location>
</feature>
<dbReference type="GO" id="GO:0032259">
    <property type="term" value="P:methylation"/>
    <property type="evidence" value="ECO:0007669"/>
    <property type="project" value="UniProtKB-KW"/>
</dbReference>
<dbReference type="InterPro" id="IPR029028">
    <property type="entry name" value="Alpha/beta_knot_MTases"/>
</dbReference>
<dbReference type="PANTHER" id="PTHR43191:SF7">
    <property type="entry name" value="OBP33PEP LIKE PROTEIN"/>
    <property type="match status" value="1"/>
</dbReference>
<evidence type="ECO:0000313" key="4">
    <source>
        <dbReference type="EMBL" id="MBS8122242.1"/>
    </source>
</evidence>
<name>A0ABS5QM50_9BACT</name>
<dbReference type="InterPro" id="IPR029026">
    <property type="entry name" value="tRNA_m1G_MTases_N"/>
</dbReference>
<proteinExistence type="predicted"/>
<dbReference type="InterPro" id="IPR051259">
    <property type="entry name" value="rRNA_Methyltransferase"/>
</dbReference>
<evidence type="ECO:0000259" key="3">
    <source>
        <dbReference type="Pfam" id="PF00588"/>
    </source>
</evidence>
<keyword evidence="2" id="KW-0808">Transferase</keyword>
<evidence type="ECO:0000313" key="5">
    <source>
        <dbReference type="Proteomes" id="UP000680365"/>
    </source>
</evidence>
<keyword evidence="5" id="KW-1185">Reference proteome</keyword>